<feature type="transmembrane region" description="Helical" evidence="9">
    <location>
        <begin position="534"/>
        <end position="560"/>
    </location>
</feature>
<feature type="region of interest" description="Disordered" evidence="8">
    <location>
        <begin position="293"/>
        <end position="330"/>
    </location>
</feature>
<dbReference type="InterPro" id="IPR002110">
    <property type="entry name" value="Ankyrin_rpt"/>
</dbReference>
<dbReference type="PANTHER" id="PTHR24186:SF46">
    <property type="entry name" value="PROTEIN ACCELERATED CELL DEATH 6-LIKE"/>
    <property type="match status" value="1"/>
</dbReference>
<feature type="transmembrane region" description="Helical" evidence="9">
    <location>
        <begin position="243"/>
        <end position="263"/>
    </location>
</feature>
<feature type="compositionally biased region" description="Acidic residues" evidence="8">
    <location>
        <begin position="700"/>
        <end position="718"/>
    </location>
</feature>
<evidence type="ECO:0000256" key="3">
    <source>
        <dbReference type="ARBA" id="ARBA00022737"/>
    </source>
</evidence>
<keyword evidence="3" id="KW-0677">Repeat</keyword>
<feature type="transmembrane region" description="Helical" evidence="9">
    <location>
        <begin position="572"/>
        <end position="591"/>
    </location>
</feature>
<dbReference type="SMART" id="SM00248">
    <property type="entry name" value="ANK"/>
    <property type="match status" value="5"/>
</dbReference>
<keyword evidence="4 9" id="KW-1133">Transmembrane helix</keyword>
<reference evidence="11 12" key="1">
    <citation type="submission" date="2024-09" db="EMBL/GenBank/DDBJ databases">
        <title>Chromosome-scale assembly of Riccia sorocarpa.</title>
        <authorList>
            <person name="Paukszto L."/>
        </authorList>
    </citation>
    <scope>NUCLEOTIDE SEQUENCE [LARGE SCALE GENOMIC DNA]</scope>
    <source>
        <strain evidence="11">LP-2024</strain>
        <tissue evidence="11">Aerial parts of the thallus</tissue>
    </source>
</reference>
<evidence type="ECO:0000256" key="8">
    <source>
        <dbReference type="SAM" id="MobiDB-lite"/>
    </source>
</evidence>
<evidence type="ECO:0000256" key="6">
    <source>
        <dbReference type="ARBA" id="ARBA00023136"/>
    </source>
</evidence>
<dbReference type="PANTHER" id="PTHR24186">
    <property type="entry name" value="PROTEIN PHOSPHATASE 1 REGULATORY SUBUNIT"/>
    <property type="match status" value="1"/>
</dbReference>
<feature type="repeat" description="ANK" evidence="7">
    <location>
        <begin position="114"/>
        <end position="140"/>
    </location>
</feature>
<comment type="caution">
    <text evidence="11">The sequence shown here is derived from an EMBL/GenBank/DDBJ whole genome shotgun (WGS) entry which is preliminary data.</text>
</comment>
<dbReference type="PROSITE" id="PS50088">
    <property type="entry name" value="ANK_REPEAT"/>
    <property type="match status" value="1"/>
</dbReference>
<evidence type="ECO:0000256" key="9">
    <source>
        <dbReference type="SAM" id="Phobius"/>
    </source>
</evidence>
<dbReference type="InterPro" id="IPR026961">
    <property type="entry name" value="PGG_dom"/>
</dbReference>
<sequence length="759" mass="85616">MAAVSVLQERAAHGNLSQDESEIDELYRIVRQNEVGTPANEEIKPEHVGRTDRIVYRWLLNYTRHCHSRGQQFIQTFFRMSPGTIQHILSFRMKYVTPDPSDHEPRSRDIFEKDGYSILHVAALSGHPNVVKILLPDGNNKYKLLMERTATFGWLPLHLCALHMSEGGLKVVELLLEAYLKEYQKIPTENSSPLKRRLGELAFKDAFHDSIAWMTPLHYATRAFNYKVVRLLLSSDYLRSITFVHSVDLFLLTPLHIIALAFISSPVNLDSRRKDALITAKLLIDTAKRLKPSNGTSINGQQHSDPSTSNSGGVKSDNPSHPSSNELEDPAESSIEISMLDICINAVDCCNFTPLHWAAYTDASEIVKLLLDEDEVRPLEKDRDKKTPLHVAIHSSRVQSSGLYSHSKSSKKLLMAHGVLKEDIERRLKDRQISVDSSNATLVGASLVASITFAALLQPPLGWITYYGSTYRDSPPDAYRVYAGVGKDSWLLVFWILDCLSFLLAVSTIIASSLAIRPKPGVHISDMVLATKRWLIFTSLLFTLSLLFVMGAFMVAGVAALPPGLLLKVWSFILPGSVPLVMGLCLCAYLITDVAHQFLKHIKKLWRSFQRYRQEFGIGMGRITTTLDKRMKNKGLQESVKLLTRSSDRFEISGIMQEIETKLRPSYHKGESHEDCRKEAIEVGDRALLEMKRVIQCPPDEWDKDAMQESEEPSDPDVEISSMTRWQHRLIVLNFNTKGHKDEESRGMKTAAMQSSVRP</sequence>
<dbReference type="GO" id="GO:0016020">
    <property type="term" value="C:membrane"/>
    <property type="evidence" value="ECO:0007669"/>
    <property type="project" value="UniProtKB-SubCell"/>
</dbReference>
<dbReference type="EMBL" id="JBJQOH010000003">
    <property type="protein sequence ID" value="KAL3694749.1"/>
    <property type="molecule type" value="Genomic_DNA"/>
</dbReference>
<evidence type="ECO:0000259" key="10">
    <source>
        <dbReference type="Pfam" id="PF13962"/>
    </source>
</evidence>
<accession>A0ABD3HVH3</accession>
<feature type="transmembrane region" description="Helical" evidence="9">
    <location>
        <begin position="490"/>
        <end position="514"/>
    </location>
</feature>
<feature type="domain" description="PGG" evidence="10">
    <location>
        <begin position="437"/>
        <end position="556"/>
    </location>
</feature>
<dbReference type="Proteomes" id="UP001633002">
    <property type="component" value="Unassembled WGS sequence"/>
</dbReference>
<proteinExistence type="predicted"/>
<evidence type="ECO:0000256" key="2">
    <source>
        <dbReference type="ARBA" id="ARBA00022692"/>
    </source>
</evidence>
<dbReference type="Gene3D" id="1.25.40.20">
    <property type="entry name" value="Ankyrin repeat-containing domain"/>
    <property type="match status" value="2"/>
</dbReference>
<comment type="subcellular location">
    <subcellularLocation>
        <location evidence="1">Membrane</location>
        <topology evidence="1">Multi-pass membrane protein</topology>
    </subcellularLocation>
</comment>
<keyword evidence="2 9" id="KW-0812">Transmembrane</keyword>
<evidence type="ECO:0000256" key="5">
    <source>
        <dbReference type="ARBA" id="ARBA00023043"/>
    </source>
</evidence>
<evidence type="ECO:0000256" key="1">
    <source>
        <dbReference type="ARBA" id="ARBA00004141"/>
    </source>
</evidence>
<name>A0ABD3HVH3_9MARC</name>
<feature type="region of interest" description="Disordered" evidence="8">
    <location>
        <begin position="700"/>
        <end position="721"/>
    </location>
</feature>
<gene>
    <name evidence="11" type="ORF">R1sor_008400</name>
</gene>
<organism evidence="11 12">
    <name type="scientific">Riccia sorocarpa</name>
    <dbReference type="NCBI Taxonomy" id="122646"/>
    <lineage>
        <taxon>Eukaryota</taxon>
        <taxon>Viridiplantae</taxon>
        <taxon>Streptophyta</taxon>
        <taxon>Embryophyta</taxon>
        <taxon>Marchantiophyta</taxon>
        <taxon>Marchantiopsida</taxon>
        <taxon>Marchantiidae</taxon>
        <taxon>Marchantiales</taxon>
        <taxon>Ricciaceae</taxon>
        <taxon>Riccia</taxon>
    </lineage>
</organism>
<keyword evidence="5 7" id="KW-0040">ANK repeat</keyword>
<protein>
    <recommendedName>
        <fullName evidence="10">PGG domain-containing protein</fullName>
    </recommendedName>
</protein>
<dbReference type="Pfam" id="PF13962">
    <property type="entry name" value="PGG"/>
    <property type="match status" value="1"/>
</dbReference>
<evidence type="ECO:0000256" key="4">
    <source>
        <dbReference type="ARBA" id="ARBA00022989"/>
    </source>
</evidence>
<keyword evidence="6 9" id="KW-0472">Membrane</keyword>
<feature type="compositionally biased region" description="Polar residues" evidence="8">
    <location>
        <begin position="293"/>
        <end position="325"/>
    </location>
</feature>
<keyword evidence="12" id="KW-1185">Reference proteome</keyword>
<dbReference type="InterPro" id="IPR036770">
    <property type="entry name" value="Ankyrin_rpt-contain_sf"/>
</dbReference>
<dbReference type="PROSITE" id="PS50297">
    <property type="entry name" value="ANK_REP_REGION"/>
    <property type="match status" value="1"/>
</dbReference>
<evidence type="ECO:0000256" key="7">
    <source>
        <dbReference type="PROSITE-ProRule" id="PRU00023"/>
    </source>
</evidence>
<evidence type="ECO:0000313" key="11">
    <source>
        <dbReference type="EMBL" id="KAL3694749.1"/>
    </source>
</evidence>
<evidence type="ECO:0000313" key="12">
    <source>
        <dbReference type="Proteomes" id="UP001633002"/>
    </source>
</evidence>
<feature type="region of interest" description="Disordered" evidence="8">
    <location>
        <begin position="738"/>
        <end position="759"/>
    </location>
</feature>
<dbReference type="SUPFAM" id="SSF48403">
    <property type="entry name" value="Ankyrin repeat"/>
    <property type="match status" value="1"/>
</dbReference>
<dbReference type="Pfam" id="PF00023">
    <property type="entry name" value="Ank"/>
    <property type="match status" value="1"/>
</dbReference>
<dbReference type="AlphaFoldDB" id="A0ABD3HVH3"/>
<feature type="transmembrane region" description="Helical" evidence="9">
    <location>
        <begin position="437"/>
        <end position="457"/>
    </location>
</feature>
<dbReference type="Pfam" id="PF12796">
    <property type="entry name" value="Ank_2"/>
    <property type="match status" value="2"/>
</dbReference>